<dbReference type="PANTHER" id="PTHR47510">
    <property type="entry name" value="REVERSE TRANSCRIPTASE DOMAIN-CONTAINING PROTEIN"/>
    <property type="match status" value="1"/>
</dbReference>
<keyword evidence="3" id="KW-1185">Reference proteome</keyword>
<gene>
    <name evidence="2" type="ORF">ElyMa_005354600</name>
</gene>
<feature type="transmembrane region" description="Helical" evidence="1">
    <location>
        <begin position="419"/>
        <end position="444"/>
    </location>
</feature>
<dbReference type="Proteomes" id="UP000762676">
    <property type="component" value="Unassembled WGS sequence"/>
</dbReference>
<evidence type="ECO:0000313" key="3">
    <source>
        <dbReference type="Proteomes" id="UP000762676"/>
    </source>
</evidence>
<keyword evidence="1" id="KW-0472">Membrane</keyword>
<dbReference type="EMBL" id="BMAT01010668">
    <property type="protein sequence ID" value="GFR58184.1"/>
    <property type="molecule type" value="Genomic_DNA"/>
</dbReference>
<keyword evidence="1" id="KW-0812">Transmembrane</keyword>
<evidence type="ECO:0000256" key="1">
    <source>
        <dbReference type="SAM" id="Phobius"/>
    </source>
</evidence>
<proteinExistence type="predicted"/>
<protein>
    <submittedName>
        <fullName evidence="2">Uncharacterized protein</fullName>
    </submittedName>
</protein>
<organism evidence="2 3">
    <name type="scientific">Elysia marginata</name>
    <dbReference type="NCBI Taxonomy" id="1093978"/>
    <lineage>
        <taxon>Eukaryota</taxon>
        <taxon>Metazoa</taxon>
        <taxon>Spiralia</taxon>
        <taxon>Lophotrochozoa</taxon>
        <taxon>Mollusca</taxon>
        <taxon>Gastropoda</taxon>
        <taxon>Heterobranchia</taxon>
        <taxon>Euthyneura</taxon>
        <taxon>Panpulmonata</taxon>
        <taxon>Sacoglossa</taxon>
        <taxon>Placobranchoidea</taxon>
        <taxon>Plakobranchidae</taxon>
        <taxon>Elysia</taxon>
    </lineage>
</organism>
<sequence>MLSLDLDYELLALSLPPHYLPREFPKINLIVIYILPDANKQHASKQIADVTNYLLDKSPDSVVLITRDFNHQTLEHDLPTFHQYIDCPTRGDATLDVCYGNIAEAYKCRLLPQLGKSDHNMIHLMPKYRPLLKREKPRKKEVNTWSEDCGKKLRSCFECPDWEIFIGPYHDLDLEELNDTVTECIEFCENLVIEKKDIFVYNNTKPWPRKELRKALLEKSIAFRSRDKDALEECTGTVKELVRKCKRDYKVKVEENIRKSPKSAWDGLKATAGCPRKKTLLIIEGDGTSYANDLNTFYTRFDVYDFKGERDLRMKDILEGLENDKDIKGLFTGRRWDRPTGGLGARLRPRSWSSCGPGNWVSGRRRRRRRRVPLRWHVEAVVVEVVVVVVVVVAVVAAAAVVIVVVVVVVVVVVETSVAVVAVVIVVVAVEVALAVEVVVVVVVSKSIFLKGSITDTNVRCGPKNMPRGIASNGEVSYSVTNLDSTLSMLMAVFVYGEEAVKDTKQIALESTTGGAEHISMGRRCAAVIEAQGGHIHY</sequence>
<keyword evidence="1" id="KW-1133">Transmembrane helix</keyword>
<reference evidence="2 3" key="1">
    <citation type="journal article" date="2021" name="Elife">
        <title>Chloroplast acquisition without the gene transfer in kleptoplastic sea slugs, Plakobranchus ocellatus.</title>
        <authorList>
            <person name="Maeda T."/>
            <person name="Takahashi S."/>
            <person name="Yoshida T."/>
            <person name="Shimamura S."/>
            <person name="Takaki Y."/>
            <person name="Nagai Y."/>
            <person name="Toyoda A."/>
            <person name="Suzuki Y."/>
            <person name="Arimoto A."/>
            <person name="Ishii H."/>
            <person name="Satoh N."/>
            <person name="Nishiyama T."/>
            <person name="Hasebe M."/>
            <person name="Maruyama T."/>
            <person name="Minagawa J."/>
            <person name="Obokata J."/>
            <person name="Shigenobu S."/>
        </authorList>
    </citation>
    <scope>NUCLEOTIDE SEQUENCE [LARGE SCALE GENOMIC DNA]</scope>
</reference>
<feature type="transmembrane region" description="Helical" evidence="1">
    <location>
        <begin position="380"/>
        <end position="413"/>
    </location>
</feature>
<accession>A0AAV4EBQ1</accession>
<dbReference type="PANTHER" id="PTHR47510:SF3">
    <property type="entry name" value="ENDO_EXONUCLEASE_PHOSPHATASE DOMAIN-CONTAINING PROTEIN"/>
    <property type="match status" value="1"/>
</dbReference>
<dbReference type="AlphaFoldDB" id="A0AAV4EBQ1"/>
<name>A0AAV4EBQ1_9GAST</name>
<evidence type="ECO:0000313" key="2">
    <source>
        <dbReference type="EMBL" id="GFR58184.1"/>
    </source>
</evidence>
<comment type="caution">
    <text evidence="2">The sequence shown here is derived from an EMBL/GenBank/DDBJ whole genome shotgun (WGS) entry which is preliminary data.</text>
</comment>